<keyword evidence="1" id="KW-1003">Cell membrane</keyword>
<evidence type="ECO:0000313" key="8">
    <source>
        <dbReference type="Proteomes" id="UP000634011"/>
    </source>
</evidence>
<keyword evidence="2" id="KW-0997">Cell inner membrane</keyword>
<keyword evidence="5 6" id="KW-0472">Membrane</keyword>
<evidence type="ECO:0000256" key="2">
    <source>
        <dbReference type="ARBA" id="ARBA00022519"/>
    </source>
</evidence>
<evidence type="ECO:0000256" key="4">
    <source>
        <dbReference type="ARBA" id="ARBA00022989"/>
    </source>
</evidence>
<evidence type="ECO:0000256" key="3">
    <source>
        <dbReference type="ARBA" id="ARBA00022692"/>
    </source>
</evidence>
<dbReference type="GO" id="GO:0015221">
    <property type="term" value="F:lipopolysaccharide transmembrane transporter activity"/>
    <property type="evidence" value="ECO:0007669"/>
    <property type="project" value="InterPro"/>
</dbReference>
<dbReference type="Gene3D" id="2.60.450.10">
    <property type="entry name" value="Lipopolysaccharide (LPS) transport protein A like domain"/>
    <property type="match status" value="1"/>
</dbReference>
<evidence type="ECO:0000256" key="5">
    <source>
        <dbReference type="ARBA" id="ARBA00023136"/>
    </source>
</evidence>
<keyword evidence="8" id="KW-1185">Reference proteome</keyword>
<dbReference type="InterPro" id="IPR010664">
    <property type="entry name" value="LipoPS_assembly_LptC-rel"/>
</dbReference>
<name>A0A923HDU8_9BURK</name>
<accession>A0A923HDU8</accession>
<gene>
    <name evidence="7" type="primary">lptC</name>
    <name evidence="7" type="ORF">H8K32_03985</name>
</gene>
<dbReference type="NCBIfam" id="TIGR04409">
    <property type="entry name" value="LptC_YrbK"/>
    <property type="match status" value="1"/>
</dbReference>
<keyword evidence="3 6" id="KW-0812">Transmembrane</keyword>
<dbReference type="GO" id="GO:0017089">
    <property type="term" value="F:glycolipid transfer activity"/>
    <property type="evidence" value="ECO:0007669"/>
    <property type="project" value="TreeGrafter"/>
</dbReference>
<dbReference type="RefSeq" id="WP_186911177.1">
    <property type="nucleotide sequence ID" value="NZ_JACOFV010000002.1"/>
</dbReference>
<feature type="transmembrane region" description="Helical" evidence="6">
    <location>
        <begin position="12"/>
        <end position="29"/>
    </location>
</feature>
<dbReference type="InterPro" id="IPR052363">
    <property type="entry name" value="LPS_export_LptC"/>
</dbReference>
<dbReference type="AlphaFoldDB" id="A0A923HDU8"/>
<reference evidence="7" key="1">
    <citation type="submission" date="2020-08" db="EMBL/GenBank/DDBJ databases">
        <title>Novel species isolated from subtropical streams in China.</title>
        <authorList>
            <person name="Lu H."/>
        </authorList>
    </citation>
    <scope>NUCLEOTIDE SEQUENCE</scope>
    <source>
        <strain evidence="7">KACC 12607</strain>
    </source>
</reference>
<proteinExistence type="predicted"/>
<sequence>MKPQITIDRARIWIAVVALGLIALGSFWVENAFRQRGEDDARKSSIRLEPDYYVEHFNFIRLSNSSKANYHLTGDRLIHLPRTDQYEITHPHINSFDSTRMPVTIIAERAVVDQKSEAVNPKREHDIVHLYDTVSVERPEGLNSNFMRLETNYLMLIPDNDLVTSDHPVTLFTNGMEAHAIGMIANNSTQQLELLSKVHARLKKRGS</sequence>
<organism evidence="7 8">
    <name type="scientific">Undibacterium jejuense</name>
    <dbReference type="NCBI Taxonomy" id="1344949"/>
    <lineage>
        <taxon>Bacteria</taxon>
        <taxon>Pseudomonadati</taxon>
        <taxon>Pseudomonadota</taxon>
        <taxon>Betaproteobacteria</taxon>
        <taxon>Burkholderiales</taxon>
        <taxon>Oxalobacteraceae</taxon>
        <taxon>Undibacterium</taxon>
    </lineage>
</organism>
<evidence type="ECO:0000256" key="6">
    <source>
        <dbReference type="SAM" id="Phobius"/>
    </source>
</evidence>
<dbReference type="Pfam" id="PF06835">
    <property type="entry name" value="LptC"/>
    <property type="match status" value="1"/>
</dbReference>
<dbReference type="GO" id="GO:0030288">
    <property type="term" value="C:outer membrane-bounded periplasmic space"/>
    <property type="evidence" value="ECO:0007669"/>
    <property type="project" value="TreeGrafter"/>
</dbReference>
<keyword evidence="4 6" id="KW-1133">Transmembrane helix</keyword>
<dbReference type="EMBL" id="JACOFV010000002">
    <property type="protein sequence ID" value="MBC3861250.1"/>
    <property type="molecule type" value="Genomic_DNA"/>
</dbReference>
<dbReference type="GO" id="GO:0005886">
    <property type="term" value="C:plasma membrane"/>
    <property type="evidence" value="ECO:0007669"/>
    <property type="project" value="InterPro"/>
</dbReference>
<evidence type="ECO:0000256" key="1">
    <source>
        <dbReference type="ARBA" id="ARBA00022475"/>
    </source>
</evidence>
<dbReference type="InterPro" id="IPR026265">
    <property type="entry name" value="LptC"/>
</dbReference>
<protein>
    <submittedName>
        <fullName evidence="7">LPS export ABC transporter periplasmic protein LptC</fullName>
    </submittedName>
</protein>
<dbReference type="PANTHER" id="PTHR37481">
    <property type="entry name" value="LIPOPOLYSACCHARIDE EXPORT SYSTEM PROTEIN LPTC"/>
    <property type="match status" value="1"/>
</dbReference>
<dbReference type="PANTHER" id="PTHR37481:SF1">
    <property type="entry name" value="LIPOPOLYSACCHARIDE EXPORT SYSTEM PROTEIN LPTC"/>
    <property type="match status" value="1"/>
</dbReference>
<evidence type="ECO:0000313" key="7">
    <source>
        <dbReference type="EMBL" id="MBC3861250.1"/>
    </source>
</evidence>
<dbReference type="Proteomes" id="UP000634011">
    <property type="component" value="Unassembled WGS sequence"/>
</dbReference>
<comment type="caution">
    <text evidence="7">The sequence shown here is derived from an EMBL/GenBank/DDBJ whole genome shotgun (WGS) entry which is preliminary data.</text>
</comment>